<dbReference type="AlphaFoldDB" id="K9CRE1"/>
<sequence>MAGRRWTRGAALALLGASGAALGTDTPQQAEDEIIVIAARMKIINIEYALRGPWLKACNLDGTTGTPAADRRPGDLHIIAAMPARREDKARRGQAMRQCPDR</sequence>
<reference evidence="2 3" key="1">
    <citation type="submission" date="2012-09" db="EMBL/GenBank/DDBJ databases">
        <title>The Genome Sequence of Sphingobium yanoikuyae ATCC 51230.</title>
        <authorList>
            <consortium name="The Broad Institute Genome Sequencing Platform"/>
            <person name="Earl A."/>
            <person name="Ward D."/>
            <person name="Feldgarden M."/>
            <person name="Gevers D."/>
            <person name="Huys G."/>
            <person name="Walker B."/>
            <person name="Young S.K."/>
            <person name="Zeng Q."/>
            <person name="Gargeya S."/>
            <person name="Fitzgerald M."/>
            <person name="Haas B."/>
            <person name="Abouelleil A."/>
            <person name="Alvarado L."/>
            <person name="Arachchi H.M."/>
            <person name="Berlin A.M."/>
            <person name="Chapman S.B."/>
            <person name="Goldberg J."/>
            <person name="Griggs A."/>
            <person name="Gujja S."/>
            <person name="Hansen M."/>
            <person name="Howarth C."/>
            <person name="Imamovic A."/>
            <person name="Larimer J."/>
            <person name="McCowen C."/>
            <person name="Montmayeur A."/>
            <person name="Murphy C."/>
            <person name="Neiman D."/>
            <person name="Pearson M."/>
            <person name="Priest M."/>
            <person name="Roberts A."/>
            <person name="Saif S."/>
            <person name="Shea T."/>
            <person name="Sisk P."/>
            <person name="Sykes S."/>
            <person name="Wortman J."/>
            <person name="Nusbaum C."/>
            <person name="Birren B."/>
        </authorList>
    </citation>
    <scope>NUCLEOTIDE SEQUENCE [LARGE SCALE GENOMIC DNA]</scope>
    <source>
        <strain evidence="2 3">ATCC 51230</strain>
    </source>
</reference>
<gene>
    <name evidence="2" type="ORF">HMPREF9718_03985</name>
</gene>
<proteinExistence type="predicted"/>
<dbReference type="PATRIC" id="fig|883163.3.peg.4019"/>
<dbReference type="Proteomes" id="UP000009887">
    <property type="component" value="Unassembled WGS sequence"/>
</dbReference>
<keyword evidence="1" id="KW-0732">Signal</keyword>
<evidence type="ECO:0000256" key="1">
    <source>
        <dbReference type="SAM" id="SignalP"/>
    </source>
</evidence>
<evidence type="ECO:0000313" key="3">
    <source>
        <dbReference type="Proteomes" id="UP000009887"/>
    </source>
</evidence>
<feature type="signal peptide" evidence="1">
    <location>
        <begin position="1"/>
        <end position="23"/>
    </location>
</feature>
<keyword evidence="3" id="KW-1185">Reference proteome</keyword>
<accession>K9CRE1</accession>
<dbReference type="HOGENOM" id="CLU_2275677_0_0_5"/>
<evidence type="ECO:0000313" key="2">
    <source>
        <dbReference type="EMBL" id="EKU73516.1"/>
    </source>
</evidence>
<comment type="caution">
    <text evidence="2">The sequence shown here is derived from an EMBL/GenBank/DDBJ whole genome shotgun (WGS) entry which is preliminary data.</text>
</comment>
<protein>
    <submittedName>
        <fullName evidence="2">Uncharacterized protein</fullName>
    </submittedName>
</protein>
<name>K9CRE1_SPHYA</name>
<dbReference type="EMBL" id="AGZU01000015">
    <property type="protein sequence ID" value="EKU73516.1"/>
    <property type="molecule type" value="Genomic_DNA"/>
</dbReference>
<feature type="chain" id="PRO_5003927946" evidence="1">
    <location>
        <begin position="24"/>
        <end position="102"/>
    </location>
</feature>
<organism evidence="2 3">
    <name type="scientific">Sphingobium yanoikuyae ATCC 51230</name>
    <dbReference type="NCBI Taxonomy" id="883163"/>
    <lineage>
        <taxon>Bacteria</taxon>
        <taxon>Pseudomonadati</taxon>
        <taxon>Pseudomonadota</taxon>
        <taxon>Alphaproteobacteria</taxon>
        <taxon>Sphingomonadales</taxon>
        <taxon>Sphingomonadaceae</taxon>
        <taxon>Sphingobium</taxon>
    </lineage>
</organism>